<dbReference type="Proteomes" id="UP001054837">
    <property type="component" value="Unassembled WGS sequence"/>
</dbReference>
<protein>
    <submittedName>
        <fullName evidence="1">Uncharacterized protein</fullName>
    </submittedName>
</protein>
<dbReference type="EMBL" id="BPLQ01006342">
    <property type="protein sequence ID" value="GIY21741.1"/>
    <property type="molecule type" value="Genomic_DNA"/>
</dbReference>
<comment type="caution">
    <text evidence="1">The sequence shown here is derived from an EMBL/GenBank/DDBJ whole genome shotgun (WGS) entry which is preliminary data.</text>
</comment>
<organism evidence="1 2">
    <name type="scientific">Caerostris darwini</name>
    <dbReference type="NCBI Taxonomy" id="1538125"/>
    <lineage>
        <taxon>Eukaryota</taxon>
        <taxon>Metazoa</taxon>
        <taxon>Ecdysozoa</taxon>
        <taxon>Arthropoda</taxon>
        <taxon>Chelicerata</taxon>
        <taxon>Arachnida</taxon>
        <taxon>Araneae</taxon>
        <taxon>Araneomorphae</taxon>
        <taxon>Entelegynae</taxon>
        <taxon>Araneoidea</taxon>
        <taxon>Araneidae</taxon>
        <taxon>Caerostris</taxon>
    </lineage>
</organism>
<dbReference type="AlphaFoldDB" id="A0AAV4RLU2"/>
<evidence type="ECO:0000313" key="1">
    <source>
        <dbReference type="EMBL" id="GIY21741.1"/>
    </source>
</evidence>
<accession>A0AAV4RLU2</accession>
<proteinExistence type="predicted"/>
<evidence type="ECO:0000313" key="2">
    <source>
        <dbReference type="Proteomes" id="UP001054837"/>
    </source>
</evidence>
<reference evidence="1 2" key="1">
    <citation type="submission" date="2021-06" db="EMBL/GenBank/DDBJ databases">
        <title>Caerostris darwini draft genome.</title>
        <authorList>
            <person name="Kono N."/>
            <person name="Arakawa K."/>
        </authorList>
    </citation>
    <scope>NUCLEOTIDE SEQUENCE [LARGE SCALE GENOMIC DNA]</scope>
</reference>
<sequence length="97" mass="11019">MNSFSVDKVRNESTLQILSIHLIRSIAFVLHLSSSINWFLNRCDSFPNPFDDVSKKLGKTRSGSPKHYLGRLFRLCGEGKGFLLENIIFLEQSCLGE</sequence>
<keyword evidence="2" id="KW-1185">Reference proteome</keyword>
<name>A0AAV4RLU2_9ARAC</name>
<gene>
    <name evidence="1" type="ORF">CDAR_291301</name>
</gene>